<sequence length="334" mass="37586">MKIGTIGTGIIVEEFLNGVKEAENVECIAVYSRKEDTARALADKYNVKKIYTDCNDLFKDEDVNFIYIASPNSMHYEYALKALQNGKNVICEKPFTSTVEEAKALITLAKEKSLFLFEAITTIHLPNYNKIKEKIELLGKLKLVQCNFSQYSSRYDKFLAGEITNVFNPEFSGGALQDINIYNLHFVTGLFGKGEVVNYTANIAENGIDTSGIVTLKYEDFVCQCAGAKDSNSPSFAIIQGTKGYIKLNGSINQCSSFEIEVGGRLETYNEQQFSNRMVYEIIDFNDIYHSGDLKKCHQLLEHSLRVVETVVTARKEAGIVFPADKKQLNYFFN</sequence>
<dbReference type="OrthoDB" id="9783105at2"/>
<dbReference type="RefSeq" id="WP_066626870.1">
    <property type="nucleotide sequence ID" value="NZ_FQXL01000011.1"/>
</dbReference>
<dbReference type="EC" id="1.1.1.292" evidence="3"/>
<dbReference type="InterPro" id="IPR000683">
    <property type="entry name" value="Gfo/Idh/MocA-like_OxRdtase_N"/>
</dbReference>
<evidence type="ECO:0000313" key="3">
    <source>
        <dbReference type="EMBL" id="KZL90573.1"/>
    </source>
</evidence>
<evidence type="ECO:0000259" key="2">
    <source>
        <dbReference type="Pfam" id="PF22725"/>
    </source>
</evidence>
<name>A0A162RZ30_9CLOT</name>
<dbReference type="AlphaFoldDB" id="A0A162RZ30"/>
<dbReference type="Pfam" id="PF22725">
    <property type="entry name" value="GFO_IDH_MocA_C3"/>
    <property type="match status" value="1"/>
</dbReference>
<dbReference type="Gene3D" id="3.30.360.10">
    <property type="entry name" value="Dihydrodipicolinate Reductase, domain 2"/>
    <property type="match status" value="1"/>
</dbReference>
<dbReference type="Pfam" id="PF01408">
    <property type="entry name" value="GFO_IDH_MocA"/>
    <property type="match status" value="1"/>
</dbReference>
<dbReference type="PATRIC" id="fig|1121326.3.peg.4408"/>
<dbReference type="GO" id="GO:0000166">
    <property type="term" value="F:nucleotide binding"/>
    <property type="evidence" value="ECO:0007669"/>
    <property type="project" value="InterPro"/>
</dbReference>
<dbReference type="PANTHER" id="PTHR43054">
    <property type="match status" value="1"/>
</dbReference>
<comment type="caution">
    <text evidence="3">The sequence shown here is derived from an EMBL/GenBank/DDBJ whole genome shotgun (WGS) entry which is preliminary data.</text>
</comment>
<dbReference type="EMBL" id="LWAE01000005">
    <property type="protein sequence ID" value="KZL90573.1"/>
    <property type="molecule type" value="Genomic_DNA"/>
</dbReference>
<protein>
    <submittedName>
        <fullName evidence="3">1,5-anhydro-D-fructose reductase</fullName>
        <ecNumber evidence="3">1.1.1.292</ecNumber>
    </submittedName>
</protein>
<dbReference type="GO" id="GO:0033712">
    <property type="term" value="F:1,5-anhydro-D-fructose reductase (1,5-anhydro-D-mannitol-forming) activity"/>
    <property type="evidence" value="ECO:0007669"/>
    <property type="project" value="UniProtKB-EC"/>
</dbReference>
<dbReference type="SUPFAM" id="SSF55347">
    <property type="entry name" value="Glyceraldehyde-3-phosphate dehydrogenase-like, C-terminal domain"/>
    <property type="match status" value="1"/>
</dbReference>
<dbReference type="SUPFAM" id="SSF51735">
    <property type="entry name" value="NAD(P)-binding Rossmann-fold domains"/>
    <property type="match status" value="1"/>
</dbReference>
<reference evidence="3 4" key="1">
    <citation type="submission" date="2016-04" db="EMBL/GenBank/DDBJ databases">
        <title>Genome sequence of Clostridium magnum DSM 2767.</title>
        <authorList>
            <person name="Poehlein A."/>
            <person name="Uhlig R."/>
            <person name="Fischer R."/>
            <person name="Bahl H."/>
            <person name="Daniel R."/>
        </authorList>
    </citation>
    <scope>NUCLEOTIDE SEQUENCE [LARGE SCALE GENOMIC DNA]</scope>
    <source>
        <strain evidence="3 4">DSM 2767</strain>
    </source>
</reference>
<dbReference type="InterPro" id="IPR036291">
    <property type="entry name" value="NAD(P)-bd_dom_sf"/>
</dbReference>
<dbReference type="PANTHER" id="PTHR43054:SF1">
    <property type="entry name" value="SCYLLO-INOSITOL 2-DEHYDROGENASE (NADP(+)) IOLU"/>
    <property type="match status" value="1"/>
</dbReference>
<feature type="domain" description="GFO/IDH/MocA-like oxidoreductase" evidence="2">
    <location>
        <begin position="134"/>
        <end position="246"/>
    </location>
</feature>
<dbReference type="STRING" id="1121326.CLMAG_43450"/>
<proteinExistence type="predicted"/>
<dbReference type="Proteomes" id="UP000076603">
    <property type="component" value="Unassembled WGS sequence"/>
</dbReference>
<evidence type="ECO:0000313" key="4">
    <source>
        <dbReference type="Proteomes" id="UP000076603"/>
    </source>
</evidence>
<dbReference type="Gene3D" id="3.40.50.720">
    <property type="entry name" value="NAD(P)-binding Rossmann-like Domain"/>
    <property type="match status" value="1"/>
</dbReference>
<organism evidence="3 4">
    <name type="scientific">Clostridium magnum DSM 2767</name>
    <dbReference type="NCBI Taxonomy" id="1121326"/>
    <lineage>
        <taxon>Bacteria</taxon>
        <taxon>Bacillati</taxon>
        <taxon>Bacillota</taxon>
        <taxon>Clostridia</taxon>
        <taxon>Eubacteriales</taxon>
        <taxon>Clostridiaceae</taxon>
        <taxon>Clostridium</taxon>
    </lineage>
</organism>
<dbReference type="InterPro" id="IPR055170">
    <property type="entry name" value="GFO_IDH_MocA-like_dom"/>
</dbReference>
<accession>A0A162RZ30</accession>
<evidence type="ECO:0000259" key="1">
    <source>
        <dbReference type="Pfam" id="PF01408"/>
    </source>
</evidence>
<keyword evidence="4" id="KW-1185">Reference proteome</keyword>
<keyword evidence="3" id="KW-0560">Oxidoreductase</keyword>
<gene>
    <name evidence="3" type="primary">afr</name>
    <name evidence="3" type="ORF">CLMAG_43450</name>
</gene>
<feature type="domain" description="Gfo/Idh/MocA-like oxidoreductase N-terminal" evidence="1">
    <location>
        <begin position="2"/>
        <end position="116"/>
    </location>
</feature>